<keyword evidence="3" id="KW-1185">Reference proteome</keyword>
<organism evidence="2 3">
    <name type="scientific">Asaccharospora irregularis DSM 2635</name>
    <dbReference type="NCBI Taxonomy" id="1121321"/>
    <lineage>
        <taxon>Bacteria</taxon>
        <taxon>Bacillati</taxon>
        <taxon>Bacillota</taxon>
        <taxon>Clostridia</taxon>
        <taxon>Peptostreptococcales</taxon>
        <taxon>Peptostreptococcaceae</taxon>
        <taxon>Asaccharospora</taxon>
    </lineage>
</organism>
<dbReference type="AlphaFoldDB" id="A0A1M5N5X8"/>
<dbReference type="EMBL" id="FQWX01000009">
    <property type="protein sequence ID" value="SHG84867.1"/>
    <property type="molecule type" value="Genomic_DNA"/>
</dbReference>
<sequence>MKDSYVFEKIFSSQYDRGNTTLYNECLNYFCSYIGVEEEGLYNLEIFKLKCNFENREDTALFTENIPNPSDFDTINYFKSKLGSCEKGIKDLDISIVKNHSLNDKIKEGLDIVLKQEGKEFSNERVKLNFIIKIMSWISTYIDPLKIDKNDTPKVIFYGDIKKHEIYLLLSLYLAGFDILYLNPNSKSIIEKIDIEKYKIELIENDTAEDIITFEERVVLGEKIDKASVKKAFTVGAEASKRISEELLNDAGFIKPWQLQDRKLKSVLLSSTIDEISIYWKQPLKLRPGFKFDNNIVETPVFLSKINGVYSDSREYFDFIRLLRDVENAFFIEYDGDFRKISKEFTKDAFSLSFAINSNGIIDKKLILDEKIYPISTLSESQQTMILEKIEEVIAGDMFVGGLNREDVIRGLYTVLNMDKRLVHLINSFDYSLINPKLIIYMNESLVIEKELSFLILLLSKVGFDIVILSPAGANCIENVINTQLLDVHRLDKMVYDFKLLPIEEDTSIFKKIFGKRSGFKWG</sequence>
<dbReference type="Pfam" id="PF14266">
    <property type="entry name" value="YceG_bac"/>
    <property type="match status" value="2"/>
</dbReference>
<evidence type="ECO:0000259" key="1">
    <source>
        <dbReference type="Pfam" id="PF14266"/>
    </source>
</evidence>
<protein>
    <submittedName>
        <fullName evidence="2">Putative component of 'biosynthetic module</fullName>
    </submittedName>
</protein>
<feature type="domain" description="Putative component of 'biosynthetic module'" evidence="1">
    <location>
        <begin position="271"/>
        <end position="489"/>
    </location>
</feature>
<dbReference type="RefSeq" id="WP_073125119.1">
    <property type="nucleotide sequence ID" value="NZ_BAABCH010000102.1"/>
</dbReference>
<dbReference type="Proteomes" id="UP000243255">
    <property type="component" value="Unassembled WGS sequence"/>
</dbReference>
<proteinExistence type="predicted"/>
<feature type="domain" description="Putative component of 'biosynthetic module'" evidence="1">
    <location>
        <begin position="2"/>
        <end position="246"/>
    </location>
</feature>
<evidence type="ECO:0000313" key="2">
    <source>
        <dbReference type="EMBL" id="SHG84867.1"/>
    </source>
</evidence>
<dbReference type="OrthoDB" id="2421008at2"/>
<name>A0A1M5N5X8_9FIRM</name>
<dbReference type="STRING" id="1121321.SAMN04488530_10918"/>
<accession>A0A1M5N5X8</accession>
<gene>
    <name evidence="2" type="ORF">SAMN04488530_10918</name>
</gene>
<reference evidence="3" key="1">
    <citation type="submission" date="2016-11" db="EMBL/GenBank/DDBJ databases">
        <authorList>
            <person name="Varghese N."/>
            <person name="Submissions S."/>
        </authorList>
    </citation>
    <scope>NUCLEOTIDE SEQUENCE [LARGE SCALE GENOMIC DNA]</scope>
    <source>
        <strain evidence="3">DSM 2635</strain>
    </source>
</reference>
<dbReference type="InterPro" id="IPR025647">
    <property type="entry name" value="YceG_bac"/>
</dbReference>
<evidence type="ECO:0000313" key="3">
    <source>
        <dbReference type="Proteomes" id="UP000243255"/>
    </source>
</evidence>